<dbReference type="RefSeq" id="WP_222706797.1">
    <property type="nucleotide sequence ID" value="NZ_VRMG01000043.1"/>
</dbReference>
<comment type="caution">
    <text evidence="2">The sequence shown here is derived from an EMBL/GenBank/DDBJ whole genome shotgun (WGS) entry which is preliminary data.</text>
</comment>
<feature type="non-terminal residue" evidence="2">
    <location>
        <position position="116"/>
    </location>
</feature>
<keyword evidence="3" id="KW-1185">Reference proteome</keyword>
<organism evidence="2 3">
    <name type="scientific">Lacisediminihabitans profunda</name>
    <dbReference type="NCBI Taxonomy" id="2594790"/>
    <lineage>
        <taxon>Bacteria</taxon>
        <taxon>Bacillati</taxon>
        <taxon>Actinomycetota</taxon>
        <taxon>Actinomycetes</taxon>
        <taxon>Micrococcales</taxon>
        <taxon>Microbacteriaceae</taxon>
        <taxon>Lacisediminihabitans</taxon>
    </lineage>
</organism>
<evidence type="ECO:0000313" key="3">
    <source>
        <dbReference type="Proteomes" id="UP000321379"/>
    </source>
</evidence>
<gene>
    <name evidence="2" type="ORF">FVP33_18980</name>
</gene>
<proteinExistence type="predicted"/>
<evidence type="ECO:0000256" key="1">
    <source>
        <dbReference type="SAM" id="Phobius"/>
    </source>
</evidence>
<name>A0A5C8UHG9_9MICO</name>
<keyword evidence="1" id="KW-0472">Membrane</keyword>
<dbReference type="Proteomes" id="UP000321379">
    <property type="component" value="Unassembled WGS sequence"/>
</dbReference>
<keyword evidence="1" id="KW-0812">Transmembrane</keyword>
<reference evidence="2 3" key="1">
    <citation type="submission" date="2019-08" db="EMBL/GenBank/DDBJ databases">
        <title>Bacterial whole genome sequence for Glaciihabitans sp. CHu50b-6-2.</title>
        <authorList>
            <person name="Jin L."/>
        </authorList>
    </citation>
    <scope>NUCLEOTIDE SEQUENCE [LARGE SCALE GENOMIC DNA]</scope>
    <source>
        <strain evidence="2 3">CHu50b-6-2</strain>
    </source>
</reference>
<sequence>MGTANGAIEETMTLFEGADVAYSAPGRRRRGLSRVVPTVIALLLVAAGAWGVVSFQRLVDQYTVWTFTPSAATESIADGSRMTAEGRFLFFASKPAVEPAALFDSSCASEQEGSGI</sequence>
<dbReference type="EMBL" id="VRMG01000043">
    <property type="protein sequence ID" value="TXN27286.1"/>
    <property type="molecule type" value="Genomic_DNA"/>
</dbReference>
<dbReference type="AlphaFoldDB" id="A0A5C8UHG9"/>
<feature type="transmembrane region" description="Helical" evidence="1">
    <location>
        <begin position="35"/>
        <end position="53"/>
    </location>
</feature>
<keyword evidence="1" id="KW-1133">Transmembrane helix</keyword>
<evidence type="ECO:0000313" key="2">
    <source>
        <dbReference type="EMBL" id="TXN27286.1"/>
    </source>
</evidence>
<accession>A0A5C8UHG9</accession>
<protein>
    <submittedName>
        <fullName evidence="2">Uncharacterized protein</fullName>
    </submittedName>
</protein>